<feature type="binding site" evidence="1">
    <location>
        <position position="114"/>
    </location>
    <ligand>
        <name>Zn(2+)</name>
        <dbReference type="ChEBI" id="CHEBI:29105"/>
    </ligand>
</feature>
<evidence type="ECO:0000313" key="4">
    <source>
        <dbReference type="Proteomes" id="UP000237819"/>
    </source>
</evidence>
<dbReference type="GO" id="GO:0003700">
    <property type="term" value="F:DNA-binding transcription factor activity"/>
    <property type="evidence" value="ECO:0007669"/>
    <property type="project" value="InterPro"/>
</dbReference>
<feature type="binding site" evidence="1">
    <location>
        <position position="155"/>
    </location>
    <ligand>
        <name>Zn(2+)</name>
        <dbReference type="ChEBI" id="CHEBI:29105"/>
    </ligand>
</feature>
<sequence length="163" mass="17830">MCLQKEETPMTRPRGSTYSVENARSLLRGAGLRCTAARIAVIQSLSDSESPLSMNNVIDDLSEFGFDKSTIYRTLIDLEQASLVAMLELGNSSRRFELTVFSESSLETHPHFLCTECGKLICLPGFHVNVTPDDTASDLPGELTEVLLKGRCADCAEPATIRS</sequence>
<protein>
    <submittedName>
        <fullName evidence="3">Fur family transcriptional regulator</fullName>
    </submittedName>
</protein>
<dbReference type="InterPro" id="IPR002481">
    <property type="entry name" value="FUR"/>
</dbReference>
<dbReference type="AlphaFoldDB" id="A0A2S8GHA9"/>
<keyword evidence="1" id="KW-0479">Metal-binding</keyword>
<comment type="caution">
    <text evidence="3">The sequence shown here is derived from an EMBL/GenBank/DDBJ whole genome shotgun (WGS) entry which is preliminary data.</text>
</comment>
<dbReference type="PANTHER" id="PTHR33202:SF7">
    <property type="entry name" value="FERRIC UPTAKE REGULATION PROTEIN"/>
    <property type="match status" value="1"/>
</dbReference>
<dbReference type="EMBL" id="PUHZ01000022">
    <property type="protein sequence ID" value="PQO43845.1"/>
    <property type="molecule type" value="Genomic_DNA"/>
</dbReference>
<organism evidence="3 4">
    <name type="scientific">Blastopirellula marina</name>
    <dbReference type="NCBI Taxonomy" id="124"/>
    <lineage>
        <taxon>Bacteria</taxon>
        <taxon>Pseudomonadati</taxon>
        <taxon>Planctomycetota</taxon>
        <taxon>Planctomycetia</taxon>
        <taxon>Pirellulales</taxon>
        <taxon>Pirellulaceae</taxon>
        <taxon>Blastopirellula</taxon>
    </lineage>
</organism>
<dbReference type="InterPro" id="IPR036390">
    <property type="entry name" value="WH_DNA-bd_sf"/>
</dbReference>
<dbReference type="SUPFAM" id="SSF46785">
    <property type="entry name" value="Winged helix' DNA-binding domain"/>
    <property type="match status" value="1"/>
</dbReference>
<dbReference type="Gene3D" id="1.10.10.10">
    <property type="entry name" value="Winged helix-like DNA-binding domain superfamily/Winged helix DNA-binding domain"/>
    <property type="match status" value="1"/>
</dbReference>
<name>A0A2S8GHA9_9BACT</name>
<dbReference type="EMBL" id="PUIB01000023">
    <property type="protein sequence ID" value="PQO29004.1"/>
    <property type="molecule type" value="Genomic_DNA"/>
</dbReference>
<accession>A0A2S8GHA9</accession>
<evidence type="ECO:0000313" key="5">
    <source>
        <dbReference type="Proteomes" id="UP000239388"/>
    </source>
</evidence>
<feature type="binding site" evidence="1">
    <location>
        <position position="152"/>
    </location>
    <ligand>
        <name>Zn(2+)</name>
        <dbReference type="ChEBI" id="CHEBI:29105"/>
    </ligand>
</feature>
<comment type="cofactor">
    <cofactor evidence="1">
        <name>Zn(2+)</name>
        <dbReference type="ChEBI" id="CHEBI:29105"/>
    </cofactor>
    <text evidence="1">Binds 1 zinc ion per subunit.</text>
</comment>
<evidence type="ECO:0000256" key="1">
    <source>
        <dbReference type="PIRSR" id="PIRSR602481-1"/>
    </source>
</evidence>
<evidence type="ECO:0000313" key="3">
    <source>
        <dbReference type="EMBL" id="PQO43845.1"/>
    </source>
</evidence>
<dbReference type="Pfam" id="PF01475">
    <property type="entry name" value="FUR"/>
    <property type="match status" value="1"/>
</dbReference>
<gene>
    <name evidence="3" type="ORF">C5Y93_21910</name>
    <name evidence="2" type="ORF">C5Y98_22605</name>
</gene>
<feature type="binding site" evidence="1">
    <location>
        <position position="117"/>
    </location>
    <ligand>
        <name>Zn(2+)</name>
        <dbReference type="ChEBI" id="CHEBI:29105"/>
    </ligand>
</feature>
<dbReference type="GO" id="GO:1900376">
    <property type="term" value="P:regulation of secondary metabolite biosynthetic process"/>
    <property type="evidence" value="ECO:0007669"/>
    <property type="project" value="TreeGrafter"/>
</dbReference>
<dbReference type="InterPro" id="IPR036388">
    <property type="entry name" value="WH-like_DNA-bd_sf"/>
</dbReference>
<dbReference type="Proteomes" id="UP000239388">
    <property type="component" value="Unassembled WGS sequence"/>
</dbReference>
<dbReference type="PANTHER" id="PTHR33202">
    <property type="entry name" value="ZINC UPTAKE REGULATION PROTEIN"/>
    <property type="match status" value="1"/>
</dbReference>
<dbReference type="Proteomes" id="UP000237819">
    <property type="component" value="Unassembled WGS sequence"/>
</dbReference>
<reference evidence="4 5" key="1">
    <citation type="submission" date="2018-02" db="EMBL/GenBank/DDBJ databases">
        <title>Comparative genomes isolates from brazilian mangrove.</title>
        <authorList>
            <person name="Araujo J.E."/>
            <person name="Taketani R.G."/>
            <person name="Silva M.C.P."/>
            <person name="Loureco M.V."/>
            <person name="Andreote F.D."/>
        </authorList>
    </citation>
    <scope>NUCLEOTIDE SEQUENCE [LARGE SCALE GENOMIC DNA]</scope>
    <source>
        <strain evidence="2 5">NAP PRIS-MGV</strain>
        <strain evidence="3 4">Nap-Phe MGV</strain>
    </source>
</reference>
<dbReference type="GO" id="GO:0045892">
    <property type="term" value="P:negative regulation of DNA-templated transcription"/>
    <property type="evidence" value="ECO:0007669"/>
    <property type="project" value="TreeGrafter"/>
</dbReference>
<dbReference type="GO" id="GO:0008270">
    <property type="term" value="F:zinc ion binding"/>
    <property type="evidence" value="ECO:0007669"/>
    <property type="project" value="TreeGrafter"/>
</dbReference>
<proteinExistence type="predicted"/>
<keyword evidence="1" id="KW-0862">Zinc</keyword>
<evidence type="ECO:0000313" key="2">
    <source>
        <dbReference type="EMBL" id="PQO29004.1"/>
    </source>
</evidence>
<dbReference type="GO" id="GO:0000976">
    <property type="term" value="F:transcription cis-regulatory region binding"/>
    <property type="evidence" value="ECO:0007669"/>
    <property type="project" value="TreeGrafter"/>
</dbReference>